<feature type="transmembrane region" description="Helical" evidence="1">
    <location>
        <begin position="26"/>
        <end position="50"/>
    </location>
</feature>
<dbReference type="EMBL" id="CP032568">
    <property type="protein sequence ID" value="AYF76000.1"/>
    <property type="molecule type" value="Genomic_DNA"/>
</dbReference>
<feature type="transmembrane region" description="Helical" evidence="1">
    <location>
        <begin position="117"/>
        <end position="137"/>
    </location>
</feature>
<dbReference type="Proteomes" id="UP000267164">
    <property type="component" value="Chromosome"/>
</dbReference>
<evidence type="ECO:0000256" key="1">
    <source>
        <dbReference type="SAM" id="Phobius"/>
    </source>
</evidence>
<keyword evidence="1" id="KW-0812">Transmembrane</keyword>
<feature type="transmembrane region" description="Helical" evidence="1">
    <location>
        <begin position="221"/>
        <end position="242"/>
    </location>
</feature>
<feature type="transmembrane region" description="Helical" evidence="1">
    <location>
        <begin position="330"/>
        <end position="347"/>
    </location>
</feature>
<proteinExistence type="predicted"/>
<dbReference type="PANTHER" id="PTHR38434">
    <property type="entry name" value="BLL2549 PROTEIN"/>
    <property type="match status" value="1"/>
</dbReference>
<feature type="transmembrane region" description="Helical" evidence="1">
    <location>
        <begin position="143"/>
        <end position="176"/>
    </location>
</feature>
<evidence type="ECO:0000313" key="2">
    <source>
        <dbReference type="EMBL" id="AYF76000.1"/>
    </source>
</evidence>
<dbReference type="OrthoDB" id="3729996at2"/>
<name>A0A386ZER0_9NOCA</name>
<sequence length="551" mass="55729">MPALPNQRGRAYARPVRAPWWQREGVISRVLAVAGVGVTLIGVVMLLVLAAQAGFFGPVPRVVAGALFSGVLVFAGTRVYAKAGGRVGGIALAATGIAGGYLDVVATTSIYHWLNPIVGYVLALGIAAGGVALAVQWRAQALAVLTVLGAAVLAPFVTTTLIALLGFLIVLQIAALPVHSVRDWPLLHFARTVPAVLTTLAAVAAVALGLDSDASAPADRWQVLAAAIVIAVAGLAGAVLGTRRRAGDVSASLAFASATLPMLAAPIMFGRTGSIVVSASFAAVPLIVAVLPWLPKIGAALRIPGHLAVVSALAGAFALLEACIGVSRVQTLPLALAVVTLGFLGVAGQQRSRIAGGLGAGYGVLGAVTFVLRADPATLANQTEAEAHLDVSTGLSACALLGVLVVAGWCARRLGLLERESEATTLAVFAGIGGLYTVTALTVSLGVATGSPDGFRAGHGIATVVWMIAATAALLFGLRRLSRAPQRAKVALGAGLLVTSAALAKLFLFDLATLDGLLRAGAFLVVGVLLLVVGTRYARAFADMDARTPTA</sequence>
<dbReference type="AlphaFoldDB" id="A0A386ZER0"/>
<keyword evidence="3" id="KW-1185">Reference proteome</keyword>
<evidence type="ECO:0000313" key="3">
    <source>
        <dbReference type="Proteomes" id="UP000267164"/>
    </source>
</evidence>
<dbReference type="InterPro" id="IPR019286">
    <property type="entry name" value="DUF2339_TM"/>
</dbReference>
<feature type="transmembrane region" description="Helical" evidence="1">
    <location>
        <begin position="423"/>
        <end position="445"/>
    </location>
</feature>
<feature type="transmembrane region" description="Helical" evidence="1">
    <location>
        <begin position="62"/>
        <end position="81"/>
    </location>
</feature>
<protein>
    <submittedName>
        <fullName evidence="2">DUF2339 domain-containing protein</fullName>
    </submittedName>
</protein>
<reference evidence="2 3" key="1">
    <citation type="submission" date="2018-09" db="EMBL/GenBank/DDBJ databases">
        <title>Nocardia yunnanensis sp. nov., an actinomycete isolated from a soil sample.</title>
        <authorList>
            <person name="Zhang J."/>
        </authorList>
    </citation>
    <scope>NUCLEOTIDE SEQUENCE [LARGE SCALE GENOMIC DNA]</scope>
    <source>
        <strain evidence="2 3">CFHS0054</strain>
    </source>
</reference>
<accession>A0A386ZER0</accession>
<gene>
    <name evidence="2" type="ORF">D7D52_21585</name>
</gene>
<keyword evidence="1" id="KW-1133">Transmembrane helix</keyword>
<feature type="transmembrane region" description="Helical" evidence="1">
    <location>
        <begin position="520"/>
        <end position="538"/>
    </location>
</feature>
<feature type="transmembrane region" description="Helical" evidence="1">
    <location>
        <begin position="87"/>
        <end position="105"/>
    </location>
</feature>
<dbReference type="Pfam" id="PF10101">
    <property type="entry name" value="DUF2339"/>
    <property type="match status" value="1"/>
</dbReference>
<dbReference type="KEGG" id="nyu:D7D52_21585"/>
<feature type="transmembrane region" description="Helical" evidence="1">
    <location>
        <begin position="392"/>
        <end position="411"/>
    </location>
</feature>
<feature type="transmembrane region" description="Helical" evidence="1">
    <location>
        <begin position="188"/>
        <end position="209"/>
    </location>
</feature>
<feature type="transmembrane region" description="Helical" evidence="1">
    <location>
        <begin position="490"/>
        <end position="508"/>
    </location>
</feature>
<feature type="transmembrane region" description="Helical" evidence="1">
    <location>
        <begin position="354"/>
        <end position="372"/>
    </location>
</feature>
<feature type="transmembrane region" description="Helical" evidence="1">
    <location>
        <begin position="306"/>
        <end position="324"/>
    </location>
</feature>
<feature type="transmembrane region" description="Helical" evidence="1">
    <location>
        <begin position="457"/>
        <end position="478"/>
    </location>
</feature>
<feature type="transmembrane region" description="Helical" evidence="1">
    <location>
        <begin position="275"/>
        <end position="294"/>
    </location>
</feature>
<keyword evidence="1" id="KW-0472">Membrane</keyword>
<dbReference type="PANTHER" id="PTHR38434:SF1">
    <property type="entry name" value="BLL2549 PROTEIN"/>
    <property type="match status" value="1"/>
</dbReference>
<organism evidence="2 3">
    <name type="scientific">Nocardia yunnanensis</name>
    <dbReference type="NCBI Taxonomy" id="2382165"/>
    <lineage>
        <taxon>Bacteria</taxon>
        <taxon>Bacillati</taxon>
        <taxon>Actinomycetota</taxon>
        <taxon>Actinomycetes</taxon>
        <taxon>Mycobacteriales</taxon>
        <taxon>Nocardiaceae</taxon>
        <taxon>Nocardia</taxon>
    </lineage>
</organism>